<keyword evidence="3" id="KW-1185">Reference proteome</keyword>
<feature type="region of interest" description="Disordered" evidence="1">
    <location>
        <begin position="65"/>
        <end position="91"/>
    </location>
</feature>
<dbReference type="EMBL" id="BSXT01001979">
    <property type="protein sequence ID" value="GMF46529.1"/>
    <property type="molecule type" value="Genomic_DNA"/>
</dbReference>
<reference evidence="2" key="1">
    <citation type="submission" date="2023-04" db="EMBL/GenBank/DDBJ databases">
        <title>Phytophthora fragariaefolia NBRC 109709.</title>
        <authorList>
            <person name="Ichikawa N."/>
            <person name="Sato H."/>
            <person name="Tonouchi N."/>
        </authorList>
    </citation>
    <scope>NUCLEOTIDE SEQUENCE</scope>
    <source>
        <strain evidence="2">NBRC 109709</strain>
    </source>
</reference>
<evidence type="ECO:0000256" key="1">
    <source>
        <dbReference type="SAM" id="MobiDB-lite"/>
    </source>
</evidence>
<feature type="region of interest" description="Disordered" evidence="1">
    <location>
        <begin position="168"/>
        <end position="188"/>
    </location>
</feature>
<dbReference type="Proteomes" id="UP001165121">
    <property type="component" value="Unassembled WGS sequence"/>
</dbReference>
<accession>A0A9W6XTG2</accession>
<evidence type="ECO:0000313" key="3">
    <source>
        <dbReference type="Proteomes" id="UP001165121"/>
    </source>
</evidence>
<feature type="region of interest" description="Disordered" evidence="1">
    <location>
        <begin position="239"/>
        <end position="291"/>
    </location>
</feature>
<evidence type="ECO:0000313" key="2">
    <source>
        <dbReference type="EMBL" id="GMF46529.1"/>
    </source>
</evidence>
<sequence>MHLQQQRYDVEAEQATWAANLQQRLNAQMEIFQEKIRVLEEARNLDQATLRTLRKVHIIRSRNTHATSPQVKGTQATCGSGTDSATSPKSVTGHTAIARPAYHHPERHDGRGFQARAGPDFRKSNRKREQHLRQFVKNLWDDRLNETLQSQRFRKVSDMEYILKQRKYLRQDDGPPARPPQQHDFRADNVVIDRYKPKRQDRAYVDQAEVDASPDDDEPFHDSAVSRVVTTEVAVFRDGRDASSSSPPFRCDADKGRLRPRGEATDNPRRGAGVKTAWGATSFGLPTAESR</sequence>
<gene>
    <name evidence="2" type="ORF">Pfra01_001715600</name>
</gene>
<dbReference type="AlphaFoldDB" id="A0A9W6XTG2"/>
<feature type="compositionally biased region" description="Basic and acidic residues" evidence="1">
    <location>
        <begin position="251"/>
        <end position="269"/>
    </location>
</feature>
<organism evidence="2 3">
    <name type="scientific">Phytophthora fragariaefolia</name>
    <dbReference type="NCBI Taxonomy" id="1490495"/>
    <lineage>
        <taxon>Eukaryota</taxon>
        <taxon>Sar</taxon>
        <taxon>Stramenopiles</taxon>
        <taxon>Oomycota</taxon>
        <taxon>Peronosporomycetes</taxon>
        <taxon>Peronosporales</taxon>
        <taxon>Peronosporaceae</taxon>
        <taxon>Phytophthora</taxon>
    </lineage>
</organism>
<comment type="caution">
    <text evidence="2">The sequence shown here is derived from an EMBL/GenBank/DDBJ whole genome shotgun (WGS) entry which is preliminary data.</text>
</comment>
<proteinExistence type="predicted"/>
<name>A0A9W6XTG2_9STRA</name>
<dbReference type="OrthoDB" id="129918at2759"/>
<protein>
    <submittedName>
        <fullName evidence="2">Unnamed protein product</fullName>
    </submittedName>
</protein>